<comment type="cofactor">
    <cofactor evidence="1">
        <name>FAD</name>
        <dbReference type="ChEBI" id="CHEBI:57692"/>
    </cofactor>
</comment>
<feature type="transmembrane region" description="Helical" evidence="12">
    <location>
        <begin position="6"/>
        <end position="26"/>
    </location>
</feature>
<evidence type="ECO:0000256" key="10">
    <source>
        <dbReference type="ARBA" id="ARBA00023027"/>
    </source>
</evidence>
<dbReference type="InterPro" id="IPR050151">
    <property type="entry name" value="Class-I_Pyr_Nuc-Dis_Oxidored"/>
</dbReference>
<dbReference type="GO" id="GO:0050660">
    <property type="term" value="F:flavin adenine dinucleotide binding"/>
    <property type="evidence" value="ECO:0007669"/>
    <property type="project" value="TreeGrafter"/>
</dbReference>
<evidence type="ECO:0000313" key="15">
    <source>
        <dbReference type="EMBL" id="EEC48570.1"/>
    </source>
</evidence>
<reference evidence="15 16" key="1">
    <citation type="journal article" date="2008" name="Nature">
        <title>The Phaeodactylum genome reveals the evolutionary history of diatom genomes.</title>
        <authorList>
            <person name="Bowler C."/>
            <person name="Allen A.E."/>
            <person name="Badger J.H."/>
            <person name="Grimwood J."/>
            <person name="Jabbari K."/>
            <person name="Kuo A."/>
            <person name="Maheswari U."/>
            <person name="Martens C."/>
            <person name="Maumus F."/>
            <person name="Otillar R.P."/>
            <person name="Rayko E."/>
            <person name="Salamov A."/>
            <person name="Vandepoele K."/>
            <person name="Beszteri B."/>
            <person name="Gruber A."/>
            <person name="Heijde M."/>
            <person name="Katinka M."/>
            <person name="Mock T."/>
            <person name="Valentin K."/>
            <person name="Verret F."/>
            <person name="Berges J.A."/>
            <person name="Brownlee C."/>
            <person name="Cadoret J.P."/>
            <person name="Chiovitti A."/>
            <person name="Choi C.J."/>
            <person name="Coesel S."/>
            <person name="De Martino A."/>
            <person name="Detter J.C."/>
            <person name="Durkin C."/>
            <person name="Falciatore A."/>
            <person name="Fournet J."/>
            <person name="Haruta M."/>
            <person name="Huysman M.J."/>
            <person name="Jenkins B.D."/>
            <person name="Jiroutova K."/>
            <person name="Jorgensen R.E."/>
            <person name="Joubert Y."/>
            <person name="Kaplan A."/>
            <person name="Kroger N."/>
            <person name="Kroth P.G."/>
            <person name="La Roche J."/>
            <person name="Lindquist E."/>
            <person name="Lommer M."/>
            <person name="Martin-Jezequel V."/>
            <person name="Lopez P.J."/>
            <person name="Lucas S."/>
            <person name="Mangogna M."/>
            <person name="McGinnis K."/>
            <person name="Medlin L.K."/>
            <person name="Montsant A."/>
            <person name="Oudot-Le Secq M.P."/>
            <person name="Napoli C."/>
            <person name="Obornik M."/>
            <person name="Parker M.S."/>
            <person name="Petit J.L."/>
            <person name="Porcel B.M."/>
            <person name="Poulsen N."/>
            <person name="Robison M."/>
            <person name="Rychlewski L."/>
            <person name="Rynearson T.A."/>
            <person name="Schmutz J."/>
            <person name="Shapiro H."/>
            <person name="Siaut M."/>
            <person name="Stanley M."/>
            <person name="Sussman M.R."/>
            <person name="Taylor A.R."/>
            <person name="Vardi A."/>
            <person name="von Dassow P."/>
            <person name="Vyverman W."/>
            <person name="Willis A."/>
            <person name="Wyrwicz L.S."/>
            <person name="Rokhsar D.S."/>
            <person name="Weissenbach J."/>
            <person name="Armbrust E.V."/>
            <person name="Green B.R."/>
            <person name="Van de Peer Y."/>
            <person name="Grigoriev I.V."/>
        </authorList>
    </citation>
    <scope>NUCLEOTIDE SEQUENCE [LARGE SCALE GENOMIC DNA]</scope>
    <source>
        <strain evidence="15 16">CCAP 1055/1</strain>
    </source>
</reference>
<dbReference type="InterPro" id="IPR036188">
    <property type="entry name" value="FAD/NAD-bd_sf"/>
</dbReference>
<dbReference type="STRING" id="556484.B7FXN2"/>
<dbReference type="PANTHER" id="PTHR22912">
    <property type="entry name" value="DISULFIDE OXIDOREDUCTASE"/>
    <property type="match status" value="1"/>
</dbReference>
<dbReference type="InterPro" id="IPR004099">
    <property type="entry name" value="Pyr_nucl-diS_OxRdtase_dimer"/>
</dbReference>
<dbReference type="GO" id="GO:0004148">
    <property type="term" value="F:dihydrolipoyl dehydrogenase (NADH) activity"/>
    <property type="evidence" value="ECO:0007669"/>
    <property type="project" value="TreeGrafter"/>
</dbReference>
<keyword evidence="9" id="KW-0560">Oxidoreductase</keyword>
<proteinExistence type="predicted"/>
<dbReference type="Gene3D" id="3.30.390.30">
    <property type="match status" value="1"/>
</dbReference>
<evidence type="ECO:0000256" key="11">
    <source>
        <dbReference type="ARBA" id="ARBA00031183"/>
    </source>
</evidence>
<keyword evidence="12" id="KW-0812">Transmembrane</keyword>
<feature type="domain" description="FAD/NAD(P)-binding" evidence="14">
    <location>
        <begin position="134"/>
        <end position="484"/>
    </location>
</feature>
<feature type="domain" description="Pyridine nucleotide-disulphide oxidoreductase dimerisation" evidence="13">
    <location>
        <begin position="538"/>
        <end position="642"/>
    </location>
</feature>
<keyword evidence="16" id="KW-1185">Reference proteome</keyword>
<dbReference type="HOGENOM" id="CLU_407415_0_0_1"/>
<dbReference type="Gene3D" id="3.50.50.60">
    <property type="entry name" value="FAD/NAD(P)-binding domain"/>
    <property type="match status" value="2"/>
</dbReference>
<dbReference type="GO" id="GO:0006103">
    <property type="term" value="P:2-oxoglutarate metabolic process"/>
    <property type="evidence" value="ECO:0007669"/>
    <property type="project" value="TreeGrafter"/>
</dbReference>
<dbReference type="OMA" id="LIHIGQM"/>
<keyword evidence="8" id="KW-0521">NADP</keyword>
<evidence type="ECO:0000259" key="13">
    <source>
        <dbReference type="Pfam" id="PF02852"/>
    </source>
</evidence>
<dbReference type="PaxDb" id="2850-Phatr45428"/>
<reference evidence="16" key="2">
    <citation type="submission" date="2008-08" db="EMBL/GenBank/DDBJ databases">
        <authorList>
            <consortium name="Diatom Consortium"/>
            <person name="Grigoriev I."/>
            <person name="Grimwood J."/>
            <person name="Kuo A."/>
            <person name="Otillar R.P."/>
            <person name="Salamov A."/>
            <person name="Detter J.C."/>
            <person name="Lindquist E."/>
            <person name="Shapiro H."/>
            <person name="Lucas S."/>
            <person name="Glavina del Rio T."/>
            <person name="Pitluck S."/>
            <person name="Rokhsar D."/>
            <person name="Bowler C."/>
        </authorList>
    </citation>
    <scope>GENOME REANNOTATION</scope>
    <source>
        <strain evidence="16">CCAP 1055/1</strain>
    </source>
</reference>
<dbReference type="PANTHER" id="PTHR22912:SF93">
    <property type="entry name" value="SOLUBLE PYRIDINE NUCLEOTIDE TRANSHYDROGENASE"/>
    <property type="match status" value="1"/>
</dbReference>
<gene>
    <name evidence="15" type="ORF">PHATRDRAFT_45428</name>
</gene>
<dbReference type="SUPFAM" id="SSF51905">
    <property type="entry name" value="FAD/NAD(P)-binding domain"/>
    <property type="match status" value="1"/>
</dbReference>
<evidence type="ECO:0000256" key="4">
    <source>
        <dbReference type="ARBA" id="ARBA00012772"/>
    </source>
</evidence>
<dbReference type="AlphaFoldDB" id="B7FXN2"/>
<dbReference type="EC" id="1.6.1.1" evidence="4"/>
<dbReference type="eggNOG" id="KOG1335">
    <property type="taxonomic scope" value="Eukaryota"/>
</dbReference>
<organism evidence="15 16">
    <name type="scientific">Phaeodactylum tricornutum (strain CCAP 1055/1)</name>
    <dbReference type="NCBI Taxonomy" id="556484"/>
    <lineage>
        <taxon>Eukaryota</taxon>
        <taxon>Sar</taxon>
        <taxon>Stramenopiles</taxon>
        <taxon>Ochrophyta</taxon>
        <taxon>Bacillariophyta</taxon>
        <taxon>Bacillariophyceae</taxon>
        <taxon>Bacillariophycidae</taxon>
        <taxon>Naviculales</taxon>
        <taxon>Phaeodactylaceae</taxon>
        <taxon>Phaeodactylum</taxon>
    </lineage>
</organism>
<evidence type="ECO:0000256" key="8">
    <source>
        <dbReference type="ARBA" id="ARBA00022857"/>
    </source>
</evidence>
<evidence type="ECO:0000256" key="3">
    <source>
        <dbReference type="ARBA" id="ARBA00004496"/>
    </source>
</evidence>
<dbReference type="Pfam" id="PF02852">
    <property type="entry name" value="Pyr_redox_dim"/>
    <property type="match status" value="1"/>
</dbReference>
<evidence type="ECO:0000256" key="12">
    <source>
        <dbReference type="SAM" id="Phobius"/>
    </source>
</evidence>
<dbReference type="EMBL" id="CM000610">
    <property type="protein sequence ID" value="EEC48570.1"/>
    <property type="molecule type" value="Genomic_DNA"/>
</dbReference>
<keyword evidence="6" id="KW-0285">Flavoprotein</keyword>
<name>B7FXN2_PHATC</name>
<comment type="function">
    <text evidence="2">Conversion of NADPH, generated by peripheral catabolic pathways, to NADH, which can enter the respiratory chain for energy generation.</text>
</comment>
<keyword evidence="10" id="KW-0520">NAD</keyword>
<evidence type="ECO:0000256" key="6">
    <source>
        <dbReference type="ARBA" id="ARBA00022630"/>
    </source>
</evidence>
<dbReference type="GeneID" id="7200675"/>
<evidence type="ECO:0000256" key="9">
    <source>
        <dbReference type="ARBA" id="ARBA00023002"/>
    </source>
</evidence>
<dbReference type="InParanoid" id="B7FXN2"/>
<dbReference type="Proteomes" id="UP000000759">
    <property type="component" value="Chromosome 7"/>
</dbReference>
<accession>B7FXN2</accession>
<dbReference type="InterPro" id="IPR016156">
    <property type="entry name" value="FAD/NAD-linked_Rdtase_dimer_sf"/>
</dbReference>
<dbReference type="Pfam" id="PF07992">
    <property type="entry name" value="Pyr_redox_2"/>
    <property type="match status" value="1"/>
</dbReference>
<keyword evidence="12" id="KW-1133">Transmembrane helix</keyword>
<dbReference type="RefSeq" id="XP_002179584.1">
    <property type="nucleotide sequence ID" value="XM_002179548.1"/>
</dbReference>
<evidence type="ECO:0000256" key="1">
    <source>
        <dbReference type="ARBA" id="ARBA00001974"/>
    </source>
</evidence>
<keyword evidence="12" id="KW-0472">Membrane</keyword>
<keyword evidence="7" id="KW-0274">FAD</keyword>
<dbReference type="PRINTS" id="PR00411">
    <property type="entry name" value="PNDRDTASEI"/>
</dbReference>
<evidence type="ECO:0000256" key="7">
    <source>
        <dbReference type="ARBA" id="ARBA00022827"/>
    </source>
</evidence>
<dbReference type="PRINTS" id="PR00368">
    <property type="entry name" value="FADPNR"/>
</dbReference>
<sequence>MEVFGSVYLWTLASVVWLAVSVSLRYDPIRSDAYIQKERSSPHESTIHYLWERPLKRVRVRNTNRSTHCYLSHVISMLSLSKTLLSPTLLLLISATSVVSFQAHHAIRTIETRQRGTPARGVTSTALNDSSKPYDLAIVGAGVVGALAAVTAAQAPFHKRVILIDAPTASGTLQSPSGQDLSLGGPTGLFSKALRDTSKRIKVSTLRGMGLREDSVWNEIINSCVDLAASNSEDIERQLDMAGVTFLQGFAAFADSGGTDNLVVSQKDGSSSIVKAERVLLATGSQPFRPGGVPFDGKRVFDSDSINGLSYLPKSVAITGSGIIAVEFAKIFRNLGADVTLIIRDQVPRNALMKIGLDKDVAATLVADLIRSGIHIERGAQAADFEVPTSSDRAPIRIALEAKGGGPRAPGLRTELKCDAYLAAVGRKPNTGNLNLNAAGIQVDEYGGVLVDSQLCTTANAGNVYAAGDILGRPFLASTGVAQGKASITSMFGEMFKDSGKSVPQCEDGDTSCIVDGIASAGISFDPASLASNPFAFPTGVWSSPEAAYYGLSTQQAKDMGIDADEGMALYAECLRGRVFSPNGLLKIVFEKPAGRILGVHICGDDACELIHYGMELVKGRRTVLDLTDSLYSAVTFHEMYRIAAQAALDQAGARKRRAAAGLALAKRNRQVVQK</sequence>
<evidence type="ECO:0000259" key="14">
    <source>
        <dbReference type="Pfam" id="PF07992"/>
    </source>
</evidence>
<keyword evidence="5" id="KW-0963">Cytoplasm</keyword>
<dbReference type="GO" id="GO:0003957">
    <property type="term" value="F:NAD(P)+ transhydrogenase (Si-specific) activity"/>
    <property type="evidence" value="ECO:0007669"/>
    <property type="project" value="UniProtKB-EC"/>
</dbReference>
<evidence type="ECO:0000256" key="2">
    <source>
        <dbReference type="ARBA" id="ARBA00002842"/>
    </source>
</evidence>
<evidence type="ECO:0000313" key="16">
    <source>
        <dbReference type="Proteomes" id="UP000000759"/>
    </source>
</evidence>
<protein>
    <recommendedName>
        <fullName evidence="4">NAD(P)(+) transhydrogenase (Si-specific)</fullName>
        <ecNumber evidence="4">1.6.1.1</ecNumber>
    </recommendedName>
    <alternativeName>
        <fullName evidence="11">NAD(P)(+) transhydrogenase [B-specific]</fullName>
    </alternativeName>
</protein>
<dbReference type="KEGG" id="pti:PHATRDRAFT_45428"/>
<comment type="subcellular location">
    <subcellularLocation>
        <location evidence="3">Cytoplasm</location>
    </subcellularLocation>
</comment>
<evidence type="ECO:0000256" key="5">
    <source>
        <dbReference type="ARBA" id="ARBA00022490"/>
    </source>
</evidence>
<dbReference type="InterPro" id="IPR023753">
    <property type="entry name" value="FAD/NAD-binding_dom"/>
</dbReference>
<dbReference type="GO" id="GO:0005829">
    <property type="term" value="C:cytosol"/>
    <property type="evidence" value="ECO:0007669"/>
    <property type="project" value="TreeGrafter"/>
</dbReference>
<dbReference type="OrthoDB" id="361797at2759"/>
<dbReference type="SUPFAM" id="SSF55424">
    <property type="entry name" value="FAD/NAD-linked reductases, dimerisation (C-terminal) domain"/>
    <property type="match status" value="1"/>
</dbReference>